<organism evidence="1">
    <name type="scientific">freshwater metagenome</name>
    <dbReference type="NCBI Taxonomy" id="449393"/>
    <lineage>
        <taxon>unclassified sequences</taxon>
        <taxon>metagenomes</taxon>
        <taxon>ecological metagenomes</taxon>
    </lineage>
</organism>
<dbReference type="AlphaFoldDB" id="A0A6J6XVK4"/>
<evidence type="ECO:0000313" key="1">
    <source>
        <dbReference type="EMBL" id="CAB4799256.1"/>
    </source>
</evidence>
<proteinExistence type="predicted"/>
<reference evidence="1" key="1">
    <citation type="submission" date="2020-05" db="EMBL/GenBank/DDBJ databases">
        <authorList>
            <person name="Chiriac C."/>
            <person name="Salcher M."/>
            <person name="Ghai R."/>
            <person name="Kavagutti S V."/>
        </authorList>
    </citation>
    <scope>NUCLEOTIDE SEQUENCE</scope>
</reference>
<sequence length="40" mass="4341">MRAGAGAYLIDHHQLPLDNPKVIELLGGAMNSRLENQIAL</sequence>
<gene>
    <name evidence="1" type="ORF">UFOPK2996_00976</name>
</gene>
<name>A0A6J6XVK4_9ZZZZ</name>
<accession>A0A6J6XVK4</accession>
<protein>
    <submittedName>
        <fullName evidence="1">Unannotated protein</fullName>
    </submittedName>
</protein>
<dbReference type="EMBL" id="CAFAAH010000128">
    <property type="protein sequence ID" value="CAB4799256.1"/>
    <property type="molecule type" value="Genomic_DNA"/>
</dbReference>